<dbReference type="InterPro" id="IPR007159">
    <property type="entry name" value="SpoVT-AbrB_dom"/>
</dbReference>
<comment type="caution">
    <text evidence="2">The sequence shown here is derived from an EMBL/GenBank/DDBJ whole genome shotgun (WGS) entry which is preliminary data.</text>
</comment>
<organism evidence="2">
    <name type="scientific">mine drainage metagenome</name>
    <dbReference type="NCBI Taxonomy" id="410659"/>
    <lineage>
        <taxon>unclassified sequences</taxon>
        <taxon>metagenomes</taxon>
        <taxon>ecological metagenomes</taxon>
    </lineage>
</organism>
<feature type="domain" description="SpoVT-AbrB" evidence="1">
    <location>
        <begin position="6"/>
        <end position="49"/>
    </location>
</feature>
<sequence>MKSSIRKIGNSKGIILPQSFLKECCIEDEVSIEVKDNHIIISAPEDIKRKGWEQAFKEMATNGDDQLVIPDLFSDEEITDWKW</sequence>
<protein>
    <recommendedName>
        <fullName evidence="1">SpoVT-AbrB domain-containing protein</fullName>
    </recommendedName>
</protein>
<dbReference type="AlphaFoldDB" id="A0A1J5PJ31"/>
<reference evidence="2" key="1">
    <citation type="submission" date="2016-10" db="EMBL/GenBank/DDBJ databases">
        <title>Sequence of Gallionella enrichment culture.</title>
        <authorList>
            <person name="Poehlein A."/>
            <person name="Muehling M."/>
            <person name="Daniel R."/>
        </authorList>
    </citation>
    <scope>NUCLEOTIDE SEQUENCE</scope>
</reference>
<evidence type="ECO:0000259" key="1">
    <source>
        <dbReference type="SMART" id="SM00966"/>
    </source>
</evidence>
<evidence type="ECO:0000313" key="2">
    <source>
        <dbReference type="EMBL" id="OIQ63573.1"/>
    </source>
</evidence>
<dbReference type="SMART" id="SM00966">
    <property type="entry name" value="SpoVT_AbrB"/>
    <property type="match status" value="1"/>
</dbReference>
<dbReference type="GO" id="GO:0003677">
    <property type="term" value="F:DNA binding"/>
    <property type="evidence" value="ECO:0007669"/>
    <property type="project" value="InterPro"/>
</dbReference>
<dbReference type="InterPro" id="IPR037914">
    <property type="entry name" value="SpoVT-AbrB_sf"/>
</dbReference>
<dbReference type="SUPFAM" id="SSF89447">
    <property type="entry name" value="AbrB/MazE/MraZ-like"/>
    <property type="match status" value="1"/>
</dbReference>
<dbReference type="Gene3D" id="2.10.260.10">
    <property type="match status" value="1"/>
</dbReference>
<gene>
    <name evidence="2" type="ORF">GALL_548860</name>
</gene>
<name>A0A1J5PJ31_9ZZZZ</name>
<proteinExistence type="predicted"/>
<accession>A0A1J5PJ31</accession>
<dbReference type="EMBL" id="MLJW01008887">
    <property type="protein sequence ID" value="OIQ63573.1"/>
    <property type="molecule type" value="Genomic_DNA"/>
</dbReference>